<reference evidence="1 2" key="1">
    <citation type="submission" date="2019-05" db="EMBL/GenBank/DDBJ databases">
        <authorList>
            <consortium name="Pathogen Informatics"/>
        </authorList>
    </citation>
    <scope>NUCLEOTIDE SEQUENCE [LARGE SCALE GENOMIC DNA]</scope>
    <source>
        <strain evidence="1 2">NCTC503</strain>
    </source>
</reference>
<sequence length="554" mass="64341">MNLVVEYCKDNFYSQFDSDKLLDQINKNINPFITEISHEMLYLLDKIVTTDPCSYWNTSVCGQVYELLEDLYNNHNDTLEIDETIFEYFLMGYNSYSQLSEIILDLRNFNISQEIKTRLYRLPTYTAILESCLSNFLRVIAFLTGKAINKDYTSQNTLGKLVAVIEANGYEEITKNINVNLRNAINHGKVAVKREAIGDKLCFYYVEKHVSKCLELPVYKFDNVIDSAFDTASGVLLGLSLFINKHVGLLNIDTAKREYPAFCLLAMQLSMPGICCRSISDTGSNKQLNVDIEIENTDRGYIGQIATLMAILVFDHYKEYEQYMFSFSNPRMITGWIRYTNQEILDMYTKEKNFDVVLKSVIDRNDFIIFEPSTEAVDLNEVKYFCFPNYTSDKYKINNIQDVSTETRKRLKAHLFIGDIENKQEILKVVTNAIDWLKDIKNPPSPKMQQKHGLMEADDLYINVYKKDYRRNKDLFPSNENFVCFVDYNLTGETTLKNGGIPESIWRKFYHEIIGNIKFAWREGCYFKRHAKKVGRNDLCPCGSSKKYKRCCGK</sequence>
<protein>
    <submittedName>
        <fullName evidence="1">Preprotein translocase subunit SecA</fullName>
    </submittedName>
</protein>
<dbReference type="Gene3D" id="3.10.450.50">
    <property type="match status" value="1"/>
</dbReference>
<organism evidence="1 2">
    <name type="scientific">Hathewaya histolytica</name>
    <name type="common">Clostridium histolyticum</name>
    <dbReference type="NCBI Taxonomy" id="1498"/>
    <lineage>
        <taxon>Bacteria</taxon>
        <taxon>Bacillati</taxon>
        <taxon>Bacillota</taxon>
        <taxon>Clostridia</taxon>
        <taxon>Eubacteriales</taxon>
        <taxon>Clostridiaceae</taxon>
        <taxon>Hathewaya</taxon>
    </lineage>
</organism>
<dbReference type="KEGG" id="hhw:NCTC503_01265"/>
<gene>
    <name evidence="1" type="primary">secA_1</name>
    <name evidence="1" type="ORF">NCTC503_01265</name>
</gene>
<dbReference type="AlphaFoldDB" id="A0A4U9RBQ4"/>
<dbReference type="Pfam" id="PF02810">
    <property type="entry name" value="SEC-C"/>
    <property type="match status" value="1"/>
</dbReference>
<dbReference type="SUPFAM" id="SSF103642">
    <property type="entry name" value="Sec-C motif"/>
    <property type="match status" value="1"/>
</dbReference>
<dbReference type="EMBL" id="LR590481">
    <property type="protein sequence ID" value="VTQ88596.1"/>
    <property type="molecule type" value="Genomic_DNA"/>
</dbReference>
<keyword evidence="2" id="KW-1185">Reference proteome</keyword>
<evidence type="ECO:0000313" key="2">
    <source>
        <dbReference type="Proteomes" id="UP000308489"/>
    </source>
</evidence>
<evidence type="ECO:0000313" key="1">
    <source>
        <dbReference type="EMBL" id="VTQ88596.1"/>
    </source>
</evidence>
<name>A0A4U9RBQ4_HATHI</name>
<dbReference type="Proteomes" id="UP000308489">
    <property type="component" value="Chromosome 1"/>
</dbReference>
<accession>A0A4U9RBQ4</accession>
<proteinExistence type="predicted"/>
<dbReference type="InterPro" id="IPR004027">
    <property type="entry name" value="SEC_C_motif"/>
</dbReference>